<organism evidence="1 2">
    <name type="scientific">Trypanosoma rangeli</name>
    <dbReference type="NCBI Taxonomy" id="5698"/>
    <lineage>
        <taxon>Eukaryota</taxon>
        <taxon>Discoba</taxon>
        <taxon>Euglenozoa</taxon>
        <taxon>Kinetoplastea</taxon>
        <taxon>Metakinetoplastina</taxon>
        <taxon>Trypanosomatida</taxon>
        <taxon>Trypanosomatidae</taxon>
        <taxon>Trypanosoma</taxon>
        <taxon>Herpetosoma</taxon>
    </lineage>
</organism>
<sequence>MKCDSWKPPSEQKIIALPTCSSWEMLPGDVLILCNHAVFETRCQEESSMDEVAKVVGCELDHEAAPEEAAAALCNYTIRFGARHSLQVMIAVATAANSTHVPCEVLEQEWVVPGPIYEEPCRRSREYREASLVDYERCGVSLAKLLELRWRQVRNLLPSRHAIPLMAYYGEECSVLHEMMDEEALLFAHESLPPDGCSEEILMKYDKAQMRRTFERIAKSLVASSAPTMAESAG</sequence>
<proteinExistence type="predicted"/>
<dbReference type="Gene3D" id="3.60.40.10">
    <property type="entry name" value="PPM-type phosphatase domain"/>
    <property type="match status" value="1"/>
</dbReference>
<reference evidence="1 2" key="1">
    <citation type="journal article" date="2018" name="BMC Genomics">
        <title>Genomic comparison of Trypanosoma conorhini and Trypanosoma rangeli to Trypanosoma cruzi strains of high and low virulence.</title>
        <authorList>
            <person name="Bradwell K.R."/>
            <person name="Koparde V.N."/>
            <person name="Matveyev A.V."/>
            <person name="Serrano M.G."/>
            <person name="Alves J.M."/>
            <person name="Parikh H."/>
            <person name="Huang B."/>
            <person name="Lee V."/>
            <person name="Espinosa-Alvarez O."/>
            <person name="Ortiz P.A."/>
            <person name="Costa-Martins A.G."/>
            <person name="Teixeira M.M."/>
            <person name="Buck G.A."/>
        </authorList>
    </citation>
    <scope>NUCLEOTIDE SEQUENCE [LARGE SCALE GENOMIC DNA]</scope>
    <source>
        <strain evidence="1 2">AM80</strain>
    </source>
</reference>
<dbReference type="GeneID" id="40326373"/>
<dbReference type="GO" id="GO:0016787">
    <property type="term" value="F:hydrolase activity"/>
    <property type="evidence" value="ECO:0007669"/>
    <property type="project" value="UniProtKB-KW"/>
</dbReference>
<evidence type="ECO:0000313" key="2">
    <source>
        <dbReference type="Proteomes" id="UP000283634"/>
    </source>
</evidence>
<accession>A0A3R7MVY6</accession>
<dbReference type="RefSeq" id="XP_029240657.1">
    <property type="nucleotide sequence ID" value="XM_029379443.1"/>
</dbReference>
<keyword evidence="2" id="KW-1185">Reference proteome</keyword>
<protein>
    <submittedName>
        <fullName evidence="1">Uncharacterized protein</fullName>
    </submittedName>
</protein>
<dbReference type="EMBL" id="MKGL01000057">
    <property type="protein sequence ID" value="RNF08895.1"/>
    <property type="molecule type" value="Genomic_DNA"/>
</dbReference>
<dbReference type="Proteomes" id="UP000283634">
    <property type="component" value="Unassembled WGS sequence"/>
</dbReference>
<dbReference type="OrthoDB" id="10264738at2759"/>
<gene>
    <name evidence="1" type="ORF">TraAM80_02440</name>
</gene>
<name>A0A3R7MVY6_TRYRA</name>
<dbReference type="AlphaFoldDB" id="A0A3R7MVY6"/>
<evidence type="ECO:0000313" key="1">
    <source>
        <dbReference type="EMBL" id="RNF08895.1"/>
    </source>
</evidence>
<comment type="caution">
    <text evidence="1">The sequence shown here is derived from an EMBL/GenBank/DDBJ whole genome shotgun (WGS) entry which is preliminary data.</text>
</comment>
<dbReference type="SUPFAM" id="SSF81606">
    <property type="entry name" value="PP2C-like"/>
    <property type="match status" value="1"/>
</dbReference>
<keyword evidence="1" id="KW-0378">Hydrolase</keyword>
<dbReference type="InterPro" id="IPR036457">
    <property type="entry name" value="PPM-type-like_dom_sf"/>
</dbReference>